<dbReference type="GO" id="GO:0005886">
    <property type="term" value="C:plasma membrane"/>
    <property type="evidence" value="ECO:0007669"/>
    <property type="project" value="UniProtKB-ARBA"/>
</dbReference>
<dbReference type="GO" id="GO:0000151">
    <property type="term" value="C:ubiquitin ligase complex"/>
    <property type="evidence" value="ECO:0007669"/>
    <property type="project" value="TreeGrafter"/>
</dbReference>
<name>A0A0D0D2U7_9AGAR</name>
<dbReference type="FunFam" id="1.10.238.200:FF:000003">
    <property type="entry name" value="DCN1-like protein 3"/>
    <property type="match status" value="1"/>
</dbReference>
<dbReference type="GO" id="GO:0031624">
    <property type="term" value="F:ubiquitin conjugating enzyme binding"/>
    <property type="evidence" value="ECO:0007669"/>
    <property type="project" value="TreeGrafter"/>
</dbReference>
<dbReference type="PANTHER" id="PTHR12281">
    <property type="entry name" value="RP42 RELATED"/>
    <property type="match status" value="1"/>
</dbReference>
<feature type="domain" description="DCUN1" evidence="2">
    <location>
        <begin position="1"/>
        <end position="180"/>
    </location>
</feature>
<evidence type="ECO:0000259" key="2">
    <source>
        <dbReference type="PROSITE" id="PS51229"/>
    </source>
</evidence>
<dbReference type="InterPro" id="IPR014764">
    <property type="entry name" value="DCN-prot"/>
</dbReference>
<dbReference type="HOGENOM" id="CLU_047042_6_0_1"/>
<dbReference type="OrthoDB" id="27198at2759"/>
<dbReference type="Pfam" id="PF03556">
    <property type="entry name" value="Cullin_binding"/>
    <property type="match status" value="1"/>
</dbReference>
<accession>A0A0D0D2U7</accession>
<comment type="function">
    <text evidence="1">Neddylation of cullins play an essential role in the regulation of SCF-type complexes activity.</text>
</comment>
<organism evidence="3 4">
    <name type="scientific">Collybiopsis luxurians FD-317 M1</name>
    <dbReference type="NCBI Taxonomy" id="944289"/>
    <lineage>
        <taxon>Eukaryota</taxon>
        <taxon>Fungi</taxon>
        <taxon>Dikarya</taxon>
        <taxon>Basidiomycota</taxon>
        <taxon>Agaricomycotina</taxon>
        <taxon>Agaricomycetes</taxon>
        <taxon>Agaricomycetidae</taxon>
        <taxon>Agaricales</taxon>
        <taxon>Marasmiineae</taxon>
        <taxon>Omphalotaceae</taxon>
        <taxon>Collybiopsis</taxon>
        <taxon>Collybiopsis luxurians</taxon>
    </lineage>
</organism>
<dbReference type="InterPro" id="IPR042460">
    <property type="entry name" value="DCN1-like_PONY"/>
</dbReference>
<dbReference type="InterPro" id="IPR005176">
    <property type="entry name" value="PONY_dom"/>
</dbReference>
<sequence>MEGAMPLILAWQLDAEEMGRFTKDEWVKGTSKLKISSLPPLFAALSDLENLLVLGKSPLKSSSKTDPYDRGNYLSYTKNVQGSFQVLYMFCFNLAKPEQSRNIDMETSTALWSVILAPKYPVMQEVIEFIGEKEGVYKATNKDLWTMMLEFCRTVRPDLQDYESDGAWPTLLDDFVAWKKAKSS</sequence>
<dbReference type="EMBL" id="KN834763">
    <property type="protein sequence ID" value="KIK63523.1"/>
    <property type="molecule type" value="Genomic_DNA"/>
</dbReference>
<protein>
    <recommendedName>
        <fullName evidence="1">Defective in cullin neddylation protein</fullName>
    </recommendedName>
</protein>
<gene>
    <name evidence="3" type="ORF">GYMLUDRAFT_440443</name>
</gene>
<dbReference type="PROSITE" id="PS51229">
    <property type="entry name" value="DCUN1"/>
    <property type="match status" value="1"/>
</dbReference>
<keyword evidence="4" id="KW-1185">Reference proteome</keyword>
<dbReference type="GO" id="GO:0045116">
    <property type="term" value="P:protein neddylation"/>
    <property type="evidence" value="ECO:0007669"/>
    <property type="project" value="TreeGrafter"/>
</dbReference>
<dbReference type="GO" id="GO:0032182">
    <property type="term" value="F:ubiquitin-like protein binding"/>
    <property type="evidence" value="ECO:0007669"/>
    <property type="project" value="TreeGrafter"/>
</dbReference>
<dbReference type="AlphaFoldDB" id="A0A0D0D2U7"/>
<dbReference type="Proteomes" id="UP000053593">
    <property type="component" value="Unassembled WGS sequence"/>
</dbReference>
<evidence type="ECO:0000256" key="1">
    <source>
        <dbReference type="RuleBase" id="RU410713"/>
    </source>
</evidence>
<evidence type="ECO:0000313" key="3">
    <source>
        <dbReference type="EMBL" id="KIK63523.1"/>
    </source>
</evidence>
<proteinExistence type="predicted"/>
<reference evidence="3 4" key="1">
    <citation type="submission" date="2014-04" db="EMBL/GenBank/DDBJ databases">
        <title>Evolutionary Origins and Diversification of the Mycorrhizal Mutualists.</title>
        <authorList>
            <consortium name="DOE Joint Genome Institute"/>
            <consortium name="Mycorrhizal Genomics Consortium"/>
            <person name="Kohler A."/>
            <person name="Kuo A."/>
            <person name="Nagy L.G."/>
            <person name="Floudas D."/>
            <person name="Copeland A."/>
            <person name="Barry K.W."/>
            <person name="Cichocki N."/>
            <person name="Veneault-Fourrey C."/>
            <person name="LaButti K."/>
            <person name="Lindquist E.A."/>
            <person name="Lipzen A."/>
            <person name="Lundell T."/>
            <person name="Morin E."/>
            <person name="Murat C."/>
            <person name="Riley R."/>
            <person name="Ohm R."/>
            <person name="Sun H."/>
            <person name="Tunlid A."/>
            <person name="Henrissat B."/>
            <person name="Grigoriev I.V."/>
            <person name="Hibbett D.S."/>
            <person name="Martin F."/>
        </authorList>
    </citation>
    <scope>NUCLEOTIDE SEQUENCE [LARGE SCALE GENOMIC DNA]</scope>
    <source>
        <strain evidence="3 4">FD-317 M1</strain>
    </source>
</reference>
<dbReference type="GO" id="GO:0097602">
    <property type="term" value="F:cullin family protein binding"/>
    <property type="evidence" value="ECO:0007669"/>
    <property type="project" value="TreeGrafter"/>
</dbReference>
<evidence type="ECO:0000313" key="4">
    <source>
        <dbReference type="Proteomes" id="UP000053593"/>
    </source>
</evidence>
<dbReference type="Gene3D" id="1.10.238.200">
    <property type="entry name" value="Cullin, PONY binding domain"/>
    <property type="match status" value="1"/>
</dbReference>
<dbReference type="Gene3D" id="1.10.238.10">
    <property type="entry name" value="EF-hand"/>
    <property type="match status" value="1"/>
</dbReference>